<dbReference type="AlphaFoldDB" id="A0A518FT31"/>
<gene>
    <name evidence="1" type="ORF">Pan153_41480</name>
</gene>
<proteinExistence type="predicted"/>
<reference evidence="1 2" key="1">
    <citation type="submission" date="2019-02" db="EMBL/GenBank/DDBJ databases">
        <title>Deep-cultivation of Planctomycetes and their phenomic and genomic characterization uncovers novel biology.</title>
        <authorList>
            <person name="Wiegand S."/>
            <person name="Jogler M."/>
            <person name="Boedeker C."/>
            <person name="Pinto D."/>
            <person name="Vollmers J."/>
            <person name="Rivas-Marin E."/>
            <person name="Kohn T."/>
            <person name="Peeters S.H."/>
            <person name="Heuer A."/>
            <person name="Rast P."/>
            <person name="Oberbeckmann S."/>
            <person name="Bunk B."/>
            <person name="Jeske O."/>
            <person name="Meyerdierks A."/>
            <person name="Storesund J.E."/>
            <person name="Kallscheuer N."/>
            <person name="Luecker S."/>
            <person name="Lage O.M."/>
            <person name="Pohl T."/>
            <person name="Merkel B.J."/>
            <person name="Hornburger P."/>
            <person name="Mueller R.-W."/>
            <person name="Bruemmer F."/>
            <person name="Labrenz M."/>
            <person name="Spormann A.M."/>
            <person name="Op den Camp H."/>
            <person name="Overmann J."/>
            <person name="Amann R."/>
            <person name="Jetten M.S.M."/>
            <person name="Mascher T."/>
            <person name="Medema M.H."/>
            <person name="Devos D.P."/>
            <person name="Kaster A.-K."/>
            <person name="Ovreas L."/>
            <person name="Rohde M."/>
            <person name="Galperin M.Y."/>
            <person name="Jogler C."/>
        </authorList>
    </citation>
    <scope>NUCLEOTIDE SEQUENCE [LARGE SCALE GENOMIC DNA]</scope>
    <source>
        <strain evidence="1 2">Pan153</strain>
    </source>
</reference>
<accession>A0A518FT31</accession>
<sequence length="54" mass="5908">MGEAFSDSEVSLCFPVMYNRGMEFSKALCWFVGPGSLEVSGSRFSEGNNLGNHQ</sequence>
<organism evidence="1 2">
    <name type="scientific">Gimesia panareensis</name>
    <dbReference type="NCBI Taxonomy" id="2527978"/>
    <lineage>
        <taxon>Bacteria</taxon>
        <taxon>Pseudomonadati</taxon>
        <taxon>Planctomycetota</taxon>
        <taxon>Planctomycetia</taxon>
        <taxon>Planctomycetales</taxon>
        <taxon>Planctomycetaceae</taxon>
        <taxon>Gimesia</taxon>
    </lineage>
</organism>
<dbReference type="EMBL" id="CP036317">
    <property type="protein sequence ID" value="QDV19483.1"/>
    <property type="molecule type" value="Genomic_DNA"/>
</dbReference>
<protein>
    <submittedName>
        <fullName evidence="1">Uncharacterized protein</fullName>
    </submittedName>
</protein>
<name>A0A518FT31_9PLAN</name>
<evidence type="ECO:0000313" key="2">
    <source>
        <dbReference type="Proteomes" id="UP000320839"/>
    </source>
</evidence>
<dbReference type="Proteomes" id="UP000320839">
    <property type="component" value="Chromosome"/>
</dbReference>
<evidence type="ECO:0000313" key="1">
    <source>
        <dbReference type="EMBL" id="QDV19483.1"/>
    </source>
</evidence>